<reference evidence="3" key="1">
    <citation type="submission" date="2020-06" db="EMBL/GenBank/DDBJ databases">
        <title>Unique genomic features of the anaerobic methanotrophic archaea.</title>
        <authorList>
            <person name="Chadwick G.L."/>
            <person name="Skennerton C.T."/>
            <person name="Laso-Perez R."/>
            <person name="Leu A.O."/>
            <person name="Speth D.R."/>
            <person name="Yu H."/>
            <person name="Morgan-Lang C."/>
            <person name="Hatzenpichler R."/>
            <person name="Goudeau D."/>
            <person name="Malmstrom R."/>
            <person name="Brazelton W.J."/>
            <person name="Woyke T."/>
            <person name="Hallam S.J."/>
            <person name="Tyson G.W."/>
            <person name="Wegener G."/>
            <person name="Boetius A."/>
            <person name="Orphan V."/>
        </authorList>
    </citation>
    <scope>NUCLEOTIDE SEQUENCE</scope>
</reference>
<dbReference type="Pfam" id="PF00534">
    <property type="entry name" value="Glycos_transf_1"/>
    <property type="match status" value="1"/>
</dbReference>
<dbReference type="SUPFAM" id="SSF53756">
    <property type="entry name" value="UDP-Glycosyltransferase/glycogen phosphorylase"/>
    <property type="match status" value="1"/>
</dbReference>
<gene>
    <name evidence="3" type="primary">mshA_3</name>
    <name evidence="3" type="ORF">HGGDFBBL_00034</name>
</gene>
<keyword evidence="3" id="KW-0328">Glycosyltransferase</keyword>
<dbReference type="EC" id="2.4.1.250" evidence="3"/>
<evidence type="ECO:0000313" key="3">
    <source>
        <dbReference type="EMBL" id="QNO52802.1"/>
    </source>
</evidence>
<dbReference type="InterPro" id="IPR001296">
    <property type="entry name" value="Glyco_trans_1"/>
</dbReference>
<keyword evidence="3" id="KW-0808">Transferase</keyword>
<protein>
    <submittedName>
        <fullName evidence="3">D-inositol-3-phosphate glycosyltransferase</fullName>
        <ecNumber evidence="3">2.4.1.250</ecNumber>
    </submittedName>
</protein>
<sequence length="421" mass="46824">MKIGFFVWEYPPRIVGGVGTCAENICQAMLNSGHDVSVFTMNDGTLKTREVLKGIDVNRPMLVDGSNILPQVLAKEDLRRSGTGIKFFNDVIIYNILSATKFVNELIKKESYKFDIICAHDWLSAIAGIMAKRETGLPFIFHLQSTEGSRSMGRGSTIIHHVEETAANAADRVITACYPMQEYLTMHGFDATKINVCWNGINLDKYNPKKVKDDDIQELRSRYGVGPGEKMVLFVGGLATVKGIINLVEAMYKVIRKHPEAKLVILGKGELERTVSYLIEELNIGEKVKTRFEFVSEEERVLHYGASDMVVCPSLYEPCCIISLEAMAMGKPVIVGSKGICGSCDQIIPSGHEQTGVHVDGSSKADIAWGINSLLEDPEGAREMGKRGRMRVEKYFSWEKAAELTIAIYEDVIREAEDEKK</sequence>
<name>A0A7G9YXR8_9EURY</name>
<organism evidence="3">
    <name type="scientific">Candidatus Methanophagaceae archaeon ANME-1 ERB6</name>
    <dbReference type="NCBI Taxonomy" id="2759912"/>
    <lineage>
        <taxon>Archaea</taxon>
        <taxon>Methanobacteriati</taxon>
        <taxon>Methanobacteriota</taxon>
        <taxon>Stenosarchaea group</taxon>
        <taxon>Methanomicrobia</taxon>
        <taxon>Candidatus Methanophagales</taxon>
        <taxon>Candidatus Methanophagaceae</taxon>
    </lineage>
</organism>
<dbReference type="Gene3D" id="3.40.50.2000">
    <property type="entry name" value="Glycogen Phosphorylase B"/>
    <property type="match status" value="2"/>
</dbReference>
<dbReference type="PANTHER" id="PTHR45947">
    <property type="entry name" value="SULFOQUINOVOSYL TRANSFERASE SQD2"/>
    <property type="match status" value="1"/>
</dbReference>
<evidence type="ECO:0000259" key="2">
    <source>
        <dbReference type="Pfam" id="PF13439"/>
    </source>
</evidence>
<proteinExistence type="predicted"/>
<feature type="domain" description="Glycosyl transferase family 1" evidence="1">
    <location>
        <begin position="216"/>
        <end position="389"/>
    </location>
</feature>
<dbReference type="EMBL" id="MT631521">
    <property type="protein sequence ID" value="QNO52802.1"/>
    <property type="molecule type" value="Genomic_DNA"/>
</dbReference>
<dbReference type="GO" id="GO:0102710">
    <property type="term" value="F:D-inositol-3-phosphate glycosyltransferase activity"/>
    <property type="evidence" value="ECO:0007669"/>
    <property type="project" value="UniProtKB-EC"/>
</dbReference>
<dbReference type="InterPro" id="IPR028098">
    <property type="entry name" value="Glyco_trans_4-like_N"/>
</dbReference>
<dbReference type="Pfam" id="PF13439">
    <property type="entry name" value="Glyco_transf_4"/>
    <property type="match status" value="1"/>
</dbReference>
<evidence type="ECO:0000259" key="1">
    <source>
        <dbReference type="Pfam" id="PF00534"/>
    </source>
</evidence>
<feature type="domain" description="Glycosyltransferase subfamily 4-like N-terminal" evidence="2">
    <location>
        <begin position="15"/>
        <end position="205"/>
    </location>
</feature>
<dbReference type="CDD" id="cd03801">
    <property type="entry name" value="GT4_PimA-like"/>
    <property type="match status" value="1"/>
</dbReference>
<dbReference type="AlphaFoldDB" id="A0A7G9YXR8"/>
<dbReference type="InterPro" id="IPR050194">
    <property type="entry name" value="Glycosyltransferase_grp1"/>
</dbReference>
<accession>A0A7G9YXR8</accession>
<dbReference type="PANTHER" id="PTHR45947:SF3">
    <property type="entry name" value="SULFOQUINOVOSYL TRANSFERASE SQD2"/>
    <property type="match status" value="1"/>
</dbReference>